<organism evidence="1 2">
    <name type="scientific">Mucuna pruriens</name>
    <name type="common">Velvet bean</name>
    <name type="synonym">Dolichos pruriens</name>
    <dbReference type="NCBI Taxonomy" id="157652"/>
    <lineage>
        <taxon>Eukaryota</taxon>
        <taxon>Viridiplantae</taxon>
        <taxon>Streptophyta</taxon>
        <taxon>Embryophyta</taxon>
        <taxon>Tracheophyta</taxon>
        <taxon>Spermatophyta</taxon>
        <taxon>Magnoliopsida</taxon>
        <taxon>eudicotyledons</taxon>
        <taxon>Gunneridae</taxon>
        <taxon>Pentapetalae</taxon>
        <taxon>rosids</taxon>
        <taxon>fabids</taxon>
        <taxon>Fabales</taxon>
        <taxon>Fabaceae</taxon>
        <taxon>Papilionoideae</taxon>
        <taxon>50 kb inversion clade</taxon>
        <taxon>NPAAA clade</taxon>
        <taxon>indigoferoid/millettioid clade</taxon>
        <taxon>Phaseoleae</taxon>
        <taxon>Mucuna</taxon>
    </lineage>
</organism>
<evidence type="ECO:0000313" key="1">
    <source>
        <dbReference type="EMBL" id="RDY09405.1"/>
    </source>
</evidence>
<accession>A0A371I2Z7</accession>
<comment type="caution">
    <text evidence="1">The sequence shown here is derived from an EMBL/GenBank/DDBJ whole genome shotgun (WGS) entry which is preliminary data.</text>
</comment>
<protein>
    <submittedName>
        <fullName evidence="1">Uncharacterized protein</fullName>
    </submittedName>
</protein>
<sequence>MQIIYSILEVVIAARFNKVMMTTANYNPEKLTRKNDFGILRLKMRALLISQGLDQALGGDKAFPRTMSKAKN</sequence>
<keyword evidence="2" id="KW-1185">Reference proteome</keyword>
<proteinExistence type="predicted"/>
<feature type="non-terminal residue" evidence="1">
    <location>
        <position position="1"/>
    </location>
</feature>
<dbReference type="AlphaFoldDB" id="A0A371I2Z7"/>
<dbReference type="Proteomes" id="UP000257109">
    <property type="component" value="Unassembled WGS sequence"/>
</dbReference>
<evidence type="ECO:0000313" key="2">
    <source>
        <dbReference type="Proteomes" id="UP000257109"/>
    </source>
</evidence>
<gene>
    <name evidence="1" type="ORF">CR513_06221</name>
</gene>
<reference evidence="1" key="1">
    <citation type="submission" date="2018-05" db="EMBL/GenBank/DDBJ databases">
        <title>Draft genome of Mucuna pruriens seed.</title>
        <authorList>
            <person name="Nnadi N.E."/>
            <person name="Vos R."/>
            <person name="Hasami M.H."/>
            <person name="Devisetty U.K."/>
            <person name="Aguiy J.C."/>
        </authorList>
    </citation>
    <scope>NUCLEOTIDE SEQUENCE [LARGE SCALE GENOMIC DNA]</scope>
    <source>
        <strain evidence="1">JCA_2017</strain>
    </source>
</reference>
<dbReference type="EMBL" id="QJKJ01001058">
    <property type="protein sequence ID" value="RDY09405.1"/>
    <property type="molecule type" value="Genomic_DNA"/>
</dbReference>
<dbReference type="OrthoDB" id="1092270at2759"/>
<name>A0A371I2Z7_MUCPR</name>